<sequence>RLASSLAFPLQFLPHPFASTVASTISPRFDRSLLPKPRNVVPSWSTLPSASVFPSWRWFFVRRPSLAPTSHYTT</sequence>
<organism evidence="1 2">
    <name type="scientific">Asterophora parasitica</name>
    <dbReference type="NCBI Taxonomy" id="117018"/>
    <lineage>
        <taxon>Eukaryota</taxon>
        <taxon>Fungi</taxon>
        <taxon>Dikarya</taxon>
        <taxon>Basidiomycota</taxon>
        <taxon>Agaricomycotina</taxon>
        <taxon>Agaricomycetes</taxon>
        <taxon>Agaricomycetidae</taxon>
        <taxon>Agaricales</taxon>
        <taxon>Tricholomatineae</taxon>
        <taxon>Lyophyllaceae</taxon>
        <taxon>Asterophora</taxon>
    </lineage>
</organism>
<reference evidence="1" key="1">
    <citation type="submission" date="2020-07" db="EMBL/GenBank/DDBJ databases">
        <authorList>
            <person name="Nieuwenhuis M."/>
            <person name="Van De Peppel L.J.J."/>
        </authorList>
    </citation>
    <scope>NUCLEOTIDE SEQUENCE</scope>
    <source>
        <strain evidence="1">AP01</strain>
        <tissue evidence="1">Mycelium</tissue>
    </source>
</reference>
<feature type="non-terminal residue" evidence="1">
    <location>
        <position position="1"/>
    </location>
</feature>
<dbReference type="AlphaFoldDB" id="A0A9P7FML6"/>
<dbReference type="EMBL" id="JABCKV010008247">
    <property type="protein sequence ID" value="KAG5633006.1"/>
    <property type="molecule type" value="Genomic_DNA"/>
</dbReference>
<proteinExistence type="predicted"/>
<feature type="non-terminal residue" evidence="1">
    <location>
        <position position="74"/>
    </location>
</feature>
<reference evidence="1" key="2">
    <citation type="submission" date="2021-10" db="EMBL/GenBank/DDBJ databases">
        <title>Phylogenomics reveals ancestral predisposition of the termite-cultivated fungus Termitomyces towards a domesticated lifestyle.</title>
        <authorList>
            <person name="Auxier B."/>
            <person name="Grum-Grzhimaylo A."/>
            <person name="Cardenas M.E."/>
            <person name="Lodge J.D."/>
            <person name="Laessoe T."/>
            <person name="Pedersen O."/>
            <person name="Smith M.E."/>
            <person name="Kuyper T.W."/>
            <person name="Franco-Molano E.A."/>
            <person name="Baroni T.J."/>
            <person name="Aanen D.K."/>
        </authorList>
    </citation>
    <scope>NUCLEOTIDE SEQUENCE</scope>
    <source>
        <strain evidence="1">AP01</strain>
        <tissue evidence="1">Mycelium</tissue>
    </source>
</reference>
<name>A0A9P7FML6_9AGAR</name>
<protein>
    <submittedName>
        <fullName evidence="1">Uncharacterized protein</fullName>
    </submittedName>
</protein>
<evidence type="ECO:0000313" key="2">
    <source>
        <dbReference type="Proteomes" id="UP000775547"/>
    </source>
</evidence>
<evidence type="ECO:0000313" key="1">
    <source>
        <dbReference type="EMBL" id="KAG5633006.1"/>
    </source>
</evidence>
<keyword evidence="2" id="KW-1185">Reference proteome</keyword>
<comment type="caution">
    <text evidence="1">The sequence shown here is derived from an EMBL/GenBank/DDBJ whole genome shotgun (WGS) entry which is preliminary data.</text>
</comment>
<accession>A0A9P7FML6</accession>
<gene>
    <name evidence="1" type="ORF">DXG03_009098</name>
</gene>
<dbReference type="Proteomes" id="UP000775547">
    <property type="component" value="Unassembled WGS sequence"/>
</dbReference>